<accession>E1IHR2</accession>
<keyword evidence="3 6" id="KW-0378">Hydrolase</keyword>
<feature type="domain" description="Oligopeptidase F N-terminal" evidence="8">
    <location>
        <begin position="115"/>
        <end position="184"/>
    </location>
</feature>
<evidence type="ECO:0000259" key="7">
    <source>
        <dbReference type="Pfam" id="PF01432"/>
    </source>
</evidence>
<protein>
    <recommendedName>
        <fullName evidence="6">Oligopeptidase F</fullName>
        <ecNumber evidence="6">3.4.24.-</ecNumber>
    </recommendedName>
</protein>
<name>E1IHR2_9CHLR</name>
<dbReference type="InterPro" id="IPR004438">
    <property type="entry name" value="Peptidase_M3B"/>
</dbReference>
<dbReference type="GO" id="GO:0046872">
    <property type="term" value="F:metal ion binding"/>
    <property type="evidence" value="ECO:0007669"/>
    <property type="project" value="UniProtKB-UniRule"/>
</dbReference>
<dbReference type="GO" id="GO:0006518">
    <property type="term" value="P:peptide metabolic process"/>
    <property type="evidence" value="ECO:0007669"/>
    <property type="project" value="TreeGrafter"/>
</dbReference>
<comment type="caution">
    <text evidence="9">The sequence shown here is derived from an EMBL/GenBank/DDBJ whole genome shotgun (WGS) entry which is preliminary data.</text>
</comment>
<dbReference type="STRING" id="765420.OSCT_2863"/>
<evidence type="ECO:0000313" key="10">
    <source>
        <dbReference type="Proteomes" id="UP000054010"/>
    </source>
</evidence>
<keyword evidence="4 6" id="KW-0862">Zinc</keyword>
<dbReference type="EMBL" id="ADVR01000119">
    <property type="protein sequence ID" value="EFO79282.1"/>
    <property type="molecule type" value="Genomic_DNA"/>
</dbReference>
<keyword evidence="2 6" id="KW-0479">Metal-binding</keyword>
<dbReference type="PANTHER" id="PTHR11804">
    <property type="entry name" value="PROTEASE M3 THIMET OLIGOPEPTIDASE-RELATED"/>
    <property type="match status" value="1"/>
</dbReference>
<dbReference type="InterPro" id="IPR001567">
    <property type="entry name" value="Pept_M3A_M3B_dom"/>
</dbReference>
<sequence length="598" mass="67369">MSVALPRRDEVAPEHTWDLSLVFADSAAWEAELSAIDTLAQQFTTLEGTLSQGAAQLLAALRMRDEIGQRLWALYTYAHQLKDSDSTNPTGQALNDRAGSFAARISAALAFVEPEILAIPEATLSGWIASEPGLQIYAYELNKLNQQRAHIRSAEVESILAQFGDITRAPYEIFGMLNDSDIVFPNINDEQGATLQLSHARYGRFLESDNRRVRHDAFKGMYSAYKPFRNTLATTLSTAVRSHVLEARLRNYSSALEAALKPNEIPLEVYHNLISTIEANLPKLHRYMAIRKKLMDLNELRMYDLYTSPVPEVPMEIPYAEAQDLMLAAFAPLGSDYAEALRESFGSRWIDVYENVGKRSGAYSGGSYGTPPYILLNYQDRLNDVFTLAHELGHSMHSFFTRKTQPFVYGNYTIFVAEVASTLNETLLTHYLLNHRDDEQLRKRLLVTQLEDVRTTIFRQTMFASFELDMHTRIEAGESLTTEGLCQRYYDLVAAYHGPAVTLDEEISWEWARIPHFYYNYYVYQYATGLSAALALSRQIINEGQPAIERYLRFLSSGSSKSSIDLLRAAGVDMTTTAPVQAAMDAFDGLLDQLEALV</sequence>
<reference evidence="9 10" key="1">
    <citation type="journal article" date="2011" name="J. Bacteriol.">
        <title>Draft genome sequence of the anoxygenic filamentous phototrophic bacterium Oscillochloris trichoides subsp. DG-6.</title>
        <authorList>
            <person name="Kuznetsov B.B."/>
            <person name="Ivanovsky R.N."/>
            <person name="Keppen O.I."/>
            <person name="Sukhacheva M.V."/>
            <person name="Bumazhkin B.K."/>
            <person name="Patutina E.O."/>
            <person name="Beletsky A.V."/>
            <person name="Mardanov A.V."/>
            <person name="Baslerov R.V."/>
            <person name="Panteleeva A.N."/>
            <person name="Kolganova T.V."/>
            <person name="Ravin N.V."/>
            <person name="Skryabin K.G."/>
        </authorList>
    </citation>
    <scope>NUCLEOTIDE SEQUENCE [LARGE SCALE GENOMIC DNA]</scope>
    <source>
        <strain evidence="9 10">DG-6</strain>
    </source>
</reference>
<keyword evidence="10" id="KW-1185">Reference proteome</keyword>
<dbReference type="eggNOG" id="COG1164">
    <property type="taxonomic scope" value="Bacteria"/>
</dbReference>
<dbReference type="InterPro" id="IPR042088">
    <property type="entry name" value="OligoPept_F_C"/>
</dbReference>
<comment type="function">
    <text evidence="6">Has oligopeptidase activity and degrades a variety of small bioactive peptides.</text>
</comment>
<comment type="similarity">
    <text evidence="6">Belongs to the peptidase M3B family.</text>
</comment>
<dbReference type="Proteomes" id="UP000054010">
    <property type="component" value="Unassembled WGS sequence"/>
</dbReference>
<dbReference type="GO" id="GO:0006508">
    <property type="term" value="P:proteolysis"/>
    <property type="evidence" value="ECO:0007669"/>
    <property type="project" value="UniProtKB-KW"/>
</dbReference>
<dbReference type="HOGENOM" id="CLU_021290_2_0_0"/>
<evidence type="ECO:0000256" key="5">
    <source>
        <dbReference type="ARBA" id="ARBA00023049"/>
    </source>
</evidence>
<dbReference type="NCBIfam" id="TIGR00181">
    <property type="entry name" value="pepF"/>
    <property type="match status" value="1"/>
</dbReference>
<keyword evidence="5 6" id="KW-0482">Metalloprotease</keyword>
<comment type="cofactor">
    <cofactor evidence="6">
        <name>Zn(2+)</name>
        <dbReference type="ChEBI" id="CHEBI:29105"/>
    </cofactor>
    <text evidence="6">Binds 1 zinc ion.</text>
</comment>
<dbReference type="InterPro" id="IPR045090">
    <property type="entry name" value="Pept_M3A_M3B"/>
</dbReference>
<feature type="domain" description="Peptidase M3A/M3B catalytic" evidence="7">
    <location>
        <begin position="205"/>
        <end position="585"/>
    </location>
</feature>
<evidence type="ECO:0000256" key="3">
    <source>
        <dbReference type="ARBA" id="ARBA00022801"/>
    </source>
</evidence>
<dbReference type="CDD" id="cd09608">
    <property type="entry name" value="M3B_PepF"/>
    <property type="match status" value="1"/>
</dbReference>
<proteinExistence type="inferred from homology"/>
<evidence type="ECO:0000256" key="1">
    <source>
        <dbReference type="ARBA" id="ARBA00022670"/>
    </source>
</evidence>
<evidence type="ECO:0000313" key="9">
    <source>
        <dbReference type="EMBL" id="EFO79282.1"/>
    </source>
</evidence>
<dbReference type="Gene3D" id="1.20.140.70">
    <property type="entry name" value="Oligopeptidase f, N-terminal domain"/>
    <property type="match status" value="1"/>
</dbReference>
<dbReference type="SUPFAM" id="SSF55486">
    <property type="entry name" value="Metalloproteases ('zincins'), catalytic domain"/>
    <property type="match status" value="1"/>
</dbReference>
<dbReference type="Gene3D" id="1.10.287.830">
    <property type="entry name" value="putative peptidase helix hairpin domain like"/>
    <property type="match status" value="1"/>
</dbReference>
<dbReference type="PANTHER" id="PTHR11804:SF84">
    <property type="entry name" value="SACCHAROLYSIN"/>
    <property type="match status" value="1"/>
</dbReference>
<dbReference type="Gene3D" id="1.10.1370.20">
    <property type="entry name" value="Oligoendopeptidase f, C-terminal domain"/>
    <property type="match status" value="1"/>
</dbReference>
<dbReference type="AlphaFoldDB" id="E1IHR2"/>
<keyword evidence="1 6" id="KW-0645">Protease</keyword>
<dbReference type="OrthoDB" id="9766487at2"/>
<evidence type="ECO:0000256" key="4">
    <source>
        <dbReference type="ARBA" id="ARBA00022833"/>
    </source>
</evidence>
<organism evidence="9 10">
    <name type="scientific">Oscillochloris trichoides DG-6</name>
    <dbReference type="NCBI Taxonomy" id="765420"/>
    <lineage>
        <taxon>Bacteria</taxon>
        <taxon>Bacillati</taxon>
        <taxon>Chloroflexota</taxon>
        <taxon>Chloroflexia</taxon>
        <taxon>Chloroflexales</taxon>
        <taxon>Chloroflexineae</taxon>
        <taxon>Oscillochloridaceae</taxon>
        <taxon>Oscillochloris</taxon>
    </lineage>
</organism>
<dbReference type="Pfam" id="PF08439">
    <property type="entry name" value="Peptidase_M3_N"/>
    <property type="match status" value="1"/>
</dbReference>
<dbReference type="InterPro" id="IPR013647">
    <property type="entry name" value="OligopepF_N_dom"/>
</dbReference>
<evidence type="ECO:0000256" key="6">
    <source>
        <dbReference type="RuleBase" id="RU368091"/>
    </source>
</evidence>
<evidence type="ECO:0000259" key="8">
    <source>
        <dbReference type="Pfam" id="PF08439"/>
    </source>
</evidence>
<gene>
    <name evidence="9" type="ORF">OSCT_2863</name>
</gene>
<dbReference type="GO" id="GO:0004222">
    <property type="term" value="F:metalloendopeptidase activity"/>
    <property type="evidence" value="ECO:0007669"/>
    <property type="project" value="UniProtKB-UniRule"/>
</dbReference>
<dbReference type="EC" id="3.4.24.-" evidence="6"/>
<evidence type="ECO:0000256" key="2">
    <source>
        <dbReference type="ARBA" id="ARBA00022723"/>
    </source>
</evidence>
<dbReference type="Pfam" id="PF01432">
    <property type="entry name" value="Peptidase_M3"/>
    <property type="match status" value="1"/>
</dbReference>